<dbReference type="EC" id="5.6.2.4" evidence="9"/>
<evidence type="ECO:0000256" key="2">
    <source>
        <dbReference type="ARBA" id="ARBA00022741"/>
    </source>
</evidence>
<comment type="caution">
    <text evidence="14">The sequence shown here is derived from an EMBL/GenBank/DDBJ whole genome shotgun (WGS) entry which is preliminary data.</text>
</comment>
<dbReference type="GO" id="GO:0033202">
    <property type="term" value="C:DNA helicase complex"/>
    <property type="evidence" value="ECO:0007669"/>
    <property type="project" value="TreeGrafter"/>
</dbReference>
<evidence type="ECO:0000313" key="14">
    <source>
        <dbReference type="EMBL" id="OGM55277.1"/>
    </source>
</evidence>
<dbReference type="GO" id="GO:0003677">
    <property type="term" value="F:DNA binding"/>
    <property type="evidence" value="ECO:0007669"/>
    <property type="project" value="UniProtKB-KW"/>
</dbReference>
<keyword evidence="7" id="KW-0413">Isomerase</keyword>
<dbReference type="InterPro" id="IPR000212">
    <property type="entry name" value="DNA_helicase_UvrD/REP"/>
</dbReference>
<dbReference type="PROSITE" id="PS51198">
    <property type="entry name" value="UVRD_HELICASE_ATP_BIND"/>
    <property type="match status" value="1"/>
</dbReference>
<keyword evidence="3 11" id="KW-0378">Hydrolase</keyword>
<dbReference type="InterPro" id="IPR027417">
    <property type="entry name" value="P-loop_NTPase"/>
</dbReference>
<evidence type="ECO:0000256" key="9">
    <source>
        <dbReference type="ARBA" id="ARBA00034808"/>
    </source>
</evidence>
<dbReference type="InterPro" id="IPR027785">
    <property type="entry name" value="UvrD-like_helicase_C"/>
</dbReference>
<evidence type="ECO:0000256" key="3">
    <source>
        <dbReference type="ARBA" id="ARBA00022801"/>
    </source>
</evidence>
<dbReference type="Gene3D" id="1.10.486.10">
    <property type="entry name" value="PCRA, domain 4"/>
    <property type="match status" value="2"/>
</dbReference>
<evidence type="ECO:0000256" key="4">
    <source>
        <dbReference type="ARBA" id="ARBA00022806"/>
    </source>
</evidence>
<dbReference type="CDD" id="cd17932">
    <property type="entry name" value="DEXQc_UvrD"/>
    <property type="match status" value="1"/>
</dbReference>
<comment type="catalytic activity">
    <reaction evidence="8">
        <text>Couples ATP hydrolysis with the unwinding of duplex DNA by translocating in the 3'-5' direction.</text>
        <dbReference type="EC" id="5.6.2.4"/>
    </reaction>
</comment>
<dbReference type="Pfam" id="PF13361">
    <property type="entry name" value="UvrD_C"/>
    <property type="match status" value="1"/>
</dbReference>
<dbReference type="PANTHER" id="PTHR11070:SF2">
    <property type="entry name" value="ATP-DEPENDENT DNA HELICASE SRS2"/>
    <property type="match status" value="1"/>
</dbReference>
<protein>
    <recommendedName>
        <fullName evidence="9">DNA 3'-5' helicase</fullName>
        <ecNumber evidence="9">5.6.2.4</ecNumber>
    </recommendedName>
</protein>
<dbReference type="GO" id="GO:0043138">
    <property type="term" value="F:3'-5' DNA helicase activity"/>
    <property type="evidence" value="ECO:0007669"/>
    <property type="project" value="UniProtKB-EC"/>
</dbReference>
<evidence type="ECO:0000256" key="8">
    <source>
        <dbReference type="ARBA" id="ARBA00034617"/>
    </source>
</evidence>
<gene>
    <name evidence="14" type="ORF">A3E44_03260</name>
</gene>
<comment type="catalytic activity">
    <reaction evidence="10">
        <text>ATP + H2O = ADP + phosphate + H(+)</text>
        <dbReference type="Rhea" id="RHEA:13065"/>
        <dbReference type="ChEBI" id="CHEBI:15377"/>
        <dbReference type="ChEBI" id="CHEBI:15378"/>
        <dbReference type="ChEBI" id="CHEBI:30616"/>
        <dbReference type="ChEBI" id="CHEBI:43474"/>
        <dbReference type="ChEBI" id="CHEBI:456216"/>
        <dbReference type="EC" id="5.6.2.4"/>
    </reaction>
</comment>
<dbReference type="AlphaFoldDB" id="A0A1F8AU64"/>
<comment type="similarity">
    <text evidence="1">Belongs to the helicase family. UvrD subfamily.</text>
</comment>
<dbReference type="CDD" id="cd18807">
    <property type="entry name" value="SF1_C_UvrD"/>
    <property type="match status" value="1"/>
</dbReference>
<dbReference type="GO" id="GO:0005524">
    <property type="term" value="F:ATP binding"/>
    <property type="evidence" value="ECO:0007669"/>
    <property type="project" value="UniProtKB-UniRule"/>
</dbReference>
<dbReference type="EMBL" id="MGGW01000004">
    <property type="protein sequence ID" value="OGM55277.1"/>
    <property type="molecule type" value="Genomic_DNA"/>
</dbReference>
<dbReference type="GO" id="GO:0016887">
    <property type="term" value="F:ATP hydrolysis activity"/>
    <property type="evidence" value="ECO:0007669"/>
    <property type="project" value="RHEA"/>
</dbReference>
<dbReference type="GO" id="GO:0005829">
    <property type="term" value="C:cytosol"/>
    <property type="evidence" value="ECO:0007669"/>
    <property type="project" value="TreeGrafter"/>
</dbReference>
<evidence type="ECO:0000259" key="12">
    <source>
        <dbReference type="PROSITE" id="PS51198"/>
    </source>
</evidence>
<dbReference type="PANTHER" id="PTHR11070">
    <property type="entry name" value="UVRD / RECB / PCRA DNA HELICASE FAMILY MEMBER"/>
    <property type="match status" value="1"/>
</dbReference>
<evidence type="ECO:0000313" key="15">
    <source>
        <dbReference type="Proteomes" id="UP000178603"/>
    </source>
</evidence>
<proteinExistence type="inferred from homology"/>
<keyword evidence="6" id="KW-0238">DNA-binding</keyword>
<dbReference type="SUPFAM" id="SSF52540">
    <property type="entry name" value="P-loop containing nucleoside triphosphate hydrolases"/>
    <property type="match status" value="1"/>
</dbReference>
<feature type="binding site" evidence="11">
    <location>
        <begin position="27"/>
        <end position="34"/>
    </location>
    <ligand>
        <name>ATP</name>
        <dbReference type="ChEBI" id="CHEBI:30616"/>
    </ligand>
</feature>
<evidence type="ECO:0000256" key="7">
    <source>
        <dbReference type="ARBA" id="ARBA00023235"/>
    </source>
</evidence>
<dbReference type="InterPro" id="IPR014017">
    <property type="entry name" value="DNA_helicase_UvrD-like_C"/>
</dbReference>
<keyword evidence="5 11" id="KW-0067">ATP-binding</keyword>
<sequence>MNSILNQLNKDQQEAVTYTSGPILILAGAGSGKTRVLTHRAAYIIAKKIARPDNLLLLTFTNKAAGEMKDRVEKISGSKPFFTGTFHSFSARLLRIDGEKVGIGRNFVIYDTQDQKDLIKDIIKKLYISDKSVNPSSVLSSIDSAKNQMLSPLMYAEMAKTSWQEKTFKIYLEYEKALREANALDFNDLLIKAVDLLESNPETLNKWESRLTHVLVDEWQDTNKIQYKLTKLLISKNKNITAVGDASQSIYSWRGADFRNITNLIKDFPQIKIINLEQNYRSTENILLAANSIISKNTTHPILKLWTAKKGGAKIKIYSARSGQDEATFTVNEILKNNFDHKDVAVLYRTNAQSRVLEEAFLHTGVPYVLVGGVKFYERAEIKDILSYLRLLINPKDPVSAKRVEKVGKRRYETFRKYASEIENLPAQAGKTTLEILDKVVEITSYLAKFNTDIQEDYARLENIKELRSVATQFPQLTDFLENVALVQQEYLPDDPLNGQKNKNAVTLMTLHASKGLEFKTVFLIGMEEGLFPHAQSLWERDGMEEERRLAYVGITRAKEILYLTYASRRLYFGQTSSNPPSRFLIDIPEEIIETTNGYSPKRITEYNFDETENDYQ</sequence>
<organism evidence="14 15">
    <name type="scientific">Candidatus Woesebacteria bacterium RIFCSPHIGHO2_12_FULL_41_24</name>
    <dbReference type="NCBI Taxonomy" id="1802510"/>
    <lineage>
        <taxon>Bacteria</taxon>
        <taxon>Candidatus Woeseibacteriota</taxon>
    </lineage>
</organism>
<dbReference type="InterPro" id="IPR013986">
    <property type="entry name" value="DExx_box_DNA_helicase_dom_sf"/>
</dbReference>
<dbReference type="InterPro" id="IPR014016">
    <property type="entry name" value="UvrD-like_ATP-bd"/>
</dbReference>
<feature type="domain" description="UvrD-like helicase ATP-binding" evidence="12">
    <location>
        <begin position="6"/>
        <end position="283"/>
    </location>
</feature>
<dbReference type="GO" id="GO:0000725">
    <property type="term" value="P:recombinational repair"/>
    <property type="evidence" value="ECO:0007669"/>
    <property type="project" value="TreeGrafter"/>
</dbReference>
<keyword evidence="4 11" id="KW-0347">Helicase</keyword>
<evidence type="ECO:0000256" key="11">
    <source>
        <dbReference type="PROSITE-ProRule" id="PRU00560"/>
    </source>
</evidence>
<dbReference type="Proteomes" id="UP000178603">
    <property type="component" value="Unassembled WGS sequence"/>
</dbReference>
<keyword evidence="2 11" id="KW-0547">Nucleotide-binding</keyword>
<dbReference type="Pfam" id="PF00580">
    <property type="entry name" value="UvrD-helicase"/>
    <property type="match status" value="1"/>
</dbReference>
<evidence type="ECO:0000256" key="5">
    <source>
        <dbReference type="ARBA" id="ARBA00022840"/>
    </source>
</evidence>
<evidence type="ECO:0000256" key="10">
    <source>
        <dbReference type="ARBA" id="ARBA00048988"/>
    </source>
</evidence>
<feature type="domain" description="UvrD-like helicase C-terminal" evidence="13">
    <location>
        <begin position="284"/>
        <end position="516"/>
    </location>
</feature>
<name>A0A1F8AU64_9BACT</name>
<evidence type="ECO:0000259" key="13">
    <source>
        <dbReference type="PROSITE" id="PS51217"/>
    </source>
</evidence>
<dbReference type="Pfam" id="PF13538">
    <property type="entry name" value="UvrD_C_2"/>
    <property type="match status" value="1"/>
</dbReference>
<dbReference type="PROSITE" id="PS51217">
    <property type="entry name" value="UVRD_HELICASE_CTER"/>
    <property type="match status" value="1"/>
</dbReference>
<reference evidence="14 15" key="1">
    <citation type="journal article" date="2016" name="Nat. Commun.">
        <title>Thousands of microbial genomes shed light on interconnected biogeochemical processes in an aquifer system.</title>
        <authorList>
            <person name="Anantharaman K."/>
            <person name="Brown C.T."/>
            <person name="Hug L.A."/>
            <person name="Sharon I."/>
            <person name="Castelle C.J."/>
            <person name="Probst A.J."/>
            <person name="Thomas B.C."/>
            <person name="Singh A."/>
            <person name="Wilkins M.J."/>
            <person name="Karaoz U."/>
            <person name="Brodie E.L."/>
            <person name="Williams K.H."/>
            <person name="Hubbard S.S."/>
            <person name="Banfield J.F."/>
        </authorList>
    </citation>
    <scope>NUCLEOTIDE SEQUENCE [LARGE SCALE GENOMIC DNA]</scope>
</reference>
<evidence type="ECO:0000256" key="1">
    <source>
        <dbReference type="ARBA" id="ARBA00009922"/>
    </source>
</evidence>
<accession>A0A1F8AU64</accession>
<dbReference type="Gene3D" id="1.10.10.160">
    <property type="match status" value="1"/>
</dbReference>
<evidence type="ECO:0000256" key="6">
    <source>
        <dbReference type="ARBA" id="ARBA00023125"/>
    </source>
</evidence>
<dbReference type="Gene3D" id="3.40.50.300">
    <property type="entry name" value="P-loop containing nucleotide triphosphate hydrolases"/>
    <property type="match status" value="3"/>
</dbReference>